<feature type="transmembrane region" description="Helical" evidence="1">
    <location>
        <begin position="278"/>
        <end position="301"/>
    </location>
</feature>
<dbReference type="EMBL" id="CP137642">
    <property type="protein sequence ID" value="WOX56768.1"/>
    <property type="molecule type" value="Genomic_DNA"/>
</dbReference>
<keyword evidence="3" id="KW-1185">Reference proteome</keyword>
<feature type="transmembrane region" description="Helical" evidence="1">
    <location>
        <begin position="62"/>
        <end position="79"/>
    </location>
</feature>
<feature type="transmembrane region" description="Helical" evidence="1">
    <location>
        <begin position="307"/>
        <end position="325"/>
    </location>
</feature>
<evidence type="ECO:0000256" key="1">
    <source>
        <dbReference type="SAM" id="Phobius"/>
    </source>
</evidence>
<feature type="transmembrane region" description="Helical" evidence="1">
    <location>
        <begin position="137"/>
        <end position="154"/>
    </location>
</feature>
<dbReference type="GeneID" id="85732577"/>
<evidence type="ECO:0008006" key="4">
    <source>
        <dbReference type="Google" id="ProtNLM"/>
    </source>
</evidence>
<feature type="transmembrane region" description="Helical" evidence="1">
    <location>
        <begin position="197"/>
        <end position="215"/>
    </location>
</feature>
<gene>
    <name evidence="2" type="ORF">R6Y96_05430</name>
</gene>
<feature type="transmembrane region" description="Helical" evidence="1">
    <location>
        <begin position="111"/>
        <end position="130"/>
    </location>
</feature>
<evidence type="ECO:0000313" key="2">
    <source>
        <dbReference type="EMBL" id="WOX56768.1"/>
    </source>
</evidence>
<proteinExistence type="predicted"/>
<organism evidence="2 3">
    <name type="scientific">Methanoculleus receptaculi</name>
    <dbReference type="NCBI Taxonomy" id="394967"/>
    <lineage>
        <taxon>Archaea</taxon>
        <taxon>Methanobacteriati</taxon>
        <taxon>Methanobacteriota</taxon>
        <taxon>Stenosarchaea group</taxon>
        <taxon>Methanomicrobia</taxon>
        <taxon>Methanomicrobiales</taxon>
        <taxon>Methanomicrobiaceae</taxon>
        <taxon>Methanoculleus</taxon>
    </lineage>
</organism>
<dbReference type="Proteomes" id="UP001305652">
    <property type="component" value="Chromosome"/>
</dbReference>
<feature type="transmembrane region" description="Helical" evidence="1">
    <location>
        <begin position="337"/>
        <end position="361"/>
    </location>
</feature>
<keyword evidence="1" id="KW-0812">Transmembrane</keyword>
<reference evidence="2 3" key="1">
    <citation type="submission" date="2023-10" db="EMBL/GenBank/DDBJ databases">
        <title>The complete genome sequence of Methanoculleus receptaculi DSM 18860.</title>
        <authorList>
            <person name="Lai S.-J."/>
            <person name="You Y.-T."/>
            <person name="Chen S.-C."/>
        </authorList>
    </citation>
    <scope>NUCLEOTIDE SEQUENCE [LARGE SCALE GENOMIC DNA]</scope>
    <source>
        <strain evidence="2 3">DSM 18860</strain>
    </source>
</reference>
<keyword evidence="1" id="KW-1133">Transmembrane helix</keyword>
<dbReference type="KEGG" id="mrc:R6Y96_05430"/>
<sequence>MLWDPYAFLVTFLNIHDFGTLEPIYGYWYPGTEGLINWPLMGIITEYLSRIGGIDYMWLFNYQQPILGVIFFLGVYLLAYTVSRNYGVSLLSGLITSLSSHVIFYQSEYHYQGYAFIILVFLLIALLKTCGSKGKSAYRVLAVIFTVACAFSHYFSSLLISLILGSSFCVMLLLSTLSKAYPNSQLSKFKIDPPDKLFFVFLFVLVIGYHFFVFPKHIEDYINLMLLADPYSAPVISFSSGSNVVPFPTNIIHNIRFIILLLGSMSIFYTFKTKKNEEILLSTICVLLIALGFFGNVIIFLEVGRIVAFYEVLIGVFAALTLFRLRDIWLKPLNKQAAITALTCIITAGIVTLTFFGGHYIPAYYFKSLGQNDYYWCENNLPDMQKYENGGLWVHTHVPENALILTDGTPYFITSAIFFWGEVPLDRIKGLDLYQSSLDRYVYIASNIKGDPGPDKQQLIEQTSRVYFNGEVEITSV</sequence>
<evidence type="ECO:0000313" key="3">
    <source>
        <dbReference type="Proteomes" id="UP001305652"/>
    </source>
</evidence>
<accession>A0AAX4FS67</accession>
<feature type="transmembrane region" description="Helical" evidence="1">
    <location>
        <begin position="86"/>
        <end position="105"/>
    </location>
</feature>
<dbReference type="RefSeq" id="WP_318620175.1">
    <property type="nucleotide sequence ID" value="NZ_CP137642.1"/>
</dbReference>
<name>A0AAX4FS67_9EURY</name>
<keyword evidence="1" id="KW-0472">Membrane</keyword>
<dbReference type="AlphaFoldDB" id="A0AAX4FS67"/>
<protein>
    <recommendedName>
        <fullName evidence="4">Glycosyltransferase RgtA/B/C/D-like domain-containing protein</fullName>
    </recommendedName>
</protein>